<dbReference type="GO" id="GO:0016301">
    <property type="term" value="F:kinase activity"/>
    <property type="evidence" value="ECO:0007669"/>
    <property type="project" value="UniProtKB-KW"/>
</dbReference>
<comment type="pathway">
    <text evidence="2 15">Bacterial outer membrane biogenesis; LPS core biosynthesis.</text>
</comment>
<evidence type="ECO:0000256" key="8">
    <source>
        <dbReference type="ARBA" id="ARBA00022741"/>
    </source>
</evidence>
<evidence type="ECO:0000256" key="12">
    <source>
        <dbReference type="ARBA" id="ARBA00023136"/>
    </source>
</evidence>
<evidence type="ECO:0000256" key="10">
    <source>
        <dbReference type="ARBA" id="ARBA00022840"/>
    </source>
</evidence>
<dbReference type="SUPFAM" id="SSF56112">
    <property type="entry name" value="Protein kinase-like (PK-like)"/>
    <property type="match status" value="1"/>
</dbReference>
<evidence type="ECO:0000256" key="3">
    <source>
        <dbReference type="ARBA" id="ARBA00010327"/>
    </source>
</evidence>
<evidence type="ECO:0000256" key="5">
    <source>
        <dbReference type="ARBA" id="ARBA00022475"/>
    </source>
</evidence>
<keyword evidence="6 15" id="KW-0997">Cell inner membrane</keyword>
<evidence type="ECO:0000256" key="6">
    <source>
        <dbReference type="ARBA" id="ARBA00022519"/>
    </source>
</evidence>
<dbReference type="GO" id="GO:0016773">
    <property type="term" value="F:phosphotransferase activity, alcohol group as acceptor"/>
    <property type="evidence" value="ECO:0007669"/>
    <property type="project" value="UniProtKB-UniRule"/>
</dbReference>
<evidence type="ECO:0000313" key="16">
    <source>
        <dbReference type="EMBL" id="GGF83623.1"/>
    </source>
</evidence>
<gene>
    <name evidence="15 16" type="primary">kdkA</name>
    <name evidence="16" type="ORF">GCM10011365_00750</name>
</gene>
<dbReference type="EMBL" id="BMEO01000001">
    <property type="protein sequence ID" value="GGF83623.1"/>
    <property type="molecule type" value="Genomic_DNA"/>
</dbReference>
<dbReference type="GO" id="GO:0005524">
    <property type="term" value="F:ATP binding"/>
    <property type="evidence" value="ECO:0007669"/>
    <property type="project" value="UniProtKB-UniRule"/>
</dbReference>
<keyword evidence="12 15" id="KW-0472">Membrane</keyword>
<dbReference type="Gene3D" id="1.10.510.10">
    <property type="entry name" value="Transferase(Phosphotransferase) domain 1"/>
    <property type="match status" value="1"/>
</dbReference>
<keyword evidence="10 15" id="KW-0067">ATP-binding</keyword>
<dbReference type="Pfam" id="PF06293">
    <property type="entry name" value="Kdo"/>
    <property type="match status" value="1"/>
</dbReference>
<keyword evidence="11 15" id="KW-0448">Lipopolysaccharide biosynthesis</keyword>
<dbReference type="HAMAP" id="MF_00521">
    <property type="entry name" value="KDO_kinase"/>
    <property type="match status" value="1"/>
</dbReference>
<dbReference type="AlphaFoldDB" id="A0A917CEC5"/>
<dbReference type="Proteomes" id="UP000605253">
    <property type="component" value="Unassembled WGS sequence"/>
</dbReference>
<evidence type="ECO:0000256" key="14">
    <source>
        <dbReference type="ARBA" id="ARBA00034417"/>
    </source>
</evidence>
<keyword evidence="5 15" id="KW-1003">Cell membrane</keyword>
<organism evidence="16 17">
    <name type="scientific">Marinicella pacifica</name>
    <dbReference type="NCBI Taxonomy" id="1171543"/>
    <lineage>
        <taxon>Bacteria</taxon>
        <taxon>Pseudomonadati</taxon>
        <taxon>Pseudomonadota</taxon>
        <taxon>Gammaproteobacteria</taxon>
        <taxon>Lysobacterales</taxon>
        <taxon>Marinicellaceae</taxon>
        <taxon>Marinicella</taxon>
    </lineage>
</organism>
<dbReference type="InterPro" id="IPR011009">
    <property type="entry name" value="Kinase-like_dom_sf"/>
</dbReference>
<evidence type="ECO:0000256" key="1">
    <source>
        <dbReference type="ARBA" id="ARBA00004515"/>
    </source>
</evidence>
<evidence type="ECO:0000256" key="4">
    <source>
        <dbReference type="ARBA" id="ARBA00011988"/>
    </source>
</evidence>
<comment type="similarity">
    <text evidence="3 15">Belongs to the protein kinase superfamily. KdkA/RfaP family.</text>
</comment>
<sequence>MHQSKKNKRRFLVHPETQSEPTENWFSAQHWANQGRLLGTYAGRGSVWIIKSDDGKWVLKHYYRGGLYAKISRDKYLWSGFNSTRAVREFNLLLHMEKLGLPCPKPVAVQIQRFGLFYTNDLITQYITHQFTFAEKLTQSDPTLWQQVGTVIGRFHAAGIYHADLNVHNLLIHQDSIYLIDFDKGEIKKNRKHWPQSNLARLKRSIEKETDSRCEQDFKKHWQALLSGHRDAMQNVSK</sequence>
<feature type="active site" evidence="15">
    <location>
        <position position="164"/>
    </location>
</feature>
<keyword evidence="17" id="KW-1185">Reference proteome</keyword>
<dbReference type="NCBIfam" id="NF002475">
    <property type="entry name" value="PRK01723.1"/>
    <property type="match status" value="1"/>
</dbReference>
<keyword evidence="9 15" id="KW-0418">Kinase</keyword>
<comment type="caution">
    <text evidence="16">The sequence shown here is derived from an EMBL/GenBank/DDBJ whole genome shotgun (WGS) entry which is preliminary data.</text>
</comment>
<dbReference type="InterPro" id="IPR022826">
    <property type="entry name" value="KDO_kinase"/>
</dbReference>
<dbReference type="GO" id="GO:0009244">
    <property type="term" value="P:lipopolysaccharide core region biosynthetic process"/>
    <property type="evidence" value="ECO:0007669"/>
    <property type="project" value="UniProtKB-UniRule"/>
</dbReference>
<evidence type="ECO:0000256" key="2">
    <source>
        <dbReference type="ARBA" id="ARBA00004713"/>
    </source>
</evidence>
<proteinExistence type="inferred from homology"/>
<accession>A0A917CEC5</accession>
<evidence type="ECO:0000256" key="7">
    <source>
        <dbReference type="ARBA" id="ARBA00022679"/>
    </source>
</evidence>
<evidence type="ECO:0000256" key="13">
    <source>
        <dbReference type="ARBA" id="ARBA00029511"/>
    </source>
</evidence>
<dbReference type="EC" id="2.7.1.166" evidence="4 15"/>
<comment type="catalytic activity">
    <reaction evidence="14 15">
        <text>an alpha-Kdo-(2-&gt;6)-lipid IVA + ATP = a 4-O-phospho-alpha-Kdo-(2-&gt;6)-lipid IVA + ADP + H(+)</text>
        <dbReference type="Rhea" id="RHEA:74271"/>
        <dbReference type="ChEBI" id="CHEBI:15378"/>
        <dbReference type="ChEBI" id="CHEBI:30616"/>
        <dbReference type="ChEBI" id="CHEBI:176428"/>
        <dbReference type="ChEBI" id="CHEBI:193140"/>
        <dbReference type="ChEBI" id="CHEBI:456216"/>
        <dbReference type="EC" id="2.7.1.166"/>
    </reaction>
</comment>
<reference evidence="16" key="2">
    <citation type="submission" date="2020-09" db="EMBL/GenBank/DDBJ databases">
        <authorList>
            <person name="Sun Q."/>
            <person name="Zhou Y."/>
        </authorList>
    </citation>
    <scope>NUCLEOTIDE SEQUENCE</scope>
    <source>
        <strain evidence="16">CGMCC 1.12181</strain>
    </source>
</reference>
<protein>
    <recommendedName>
        <fullName evidence="13 15">3-deoxy-D-manno-octulosonic acid kinase</fullName>
        <shortName evidence="15">Kdo kinase</shortName>
        <ecNumber evidence="4 15">2.7.1.166</ecNumber>
    </recommendedName>
</protein>
<keyword evidence="7 15" id="KW-0808">Transferase</keyword>
<keyword evidence="8 15" id="KW-0547">Nucleotide-binding</keyword>
<evidence type="ECO:0000256" key="15">
    <source>
        <dbReference type="HAMAP-Rule" id="MF_00521"/>
    </source>
</evidence>
<comment type="function">
    <text evidence="15">Catalyzes the ATP-dependent phosphorylation of the 3-deoxy-D-manno-octulosonic acid (Kdo) residue in Kdo-lipid IV(A) at the 4-OH position.</text>
</comment>
<reference evidence="16" key="1">
    <citation type="journal article" date="2014" name="Int. J. Syst. Evol. Microbiol.">
        <title>Complete genome sequence of Corynebacterium casei LMG S-19264T (=DSM 44701T), isolated from a smear-ripened cheese.</title>
        <authorList>
            <consortium name="US DOE Joint Genome Institute (JGI-PGF)"/>
            <person name="Walter F."/>
            <person name="Albersmeier A."/>
            <person name="Kalinowski J."/>
            <person name="Ruckert C."/>
        </authorList>
    </citation>
    <scope>NUCLEOTIDE SEQUENCE</scope>
    <source>
        <strain evidence="16">CGMCC 1.12181</strain>
    </source>
</reference>
<evidence type="ECO:0000256" key="11">
    <source>
        <dbReference type="ARBA" id="ARBA00022985"/>
    </source>
</evidence>
<name>A0A917CEC5_9GAMM</name>
<dbReference type="RefSeq" id="WP_188363684.1">
    <property type="nucleotide sequence ID" value="NZ_BAABJF010000011.1"/>
</dbReference>
<comment type="subcellular location">
    <subcellularLocation>
        <location evidence="1 15">Cell inner membrane</location>
        <topology evidence="1 15">Peripheral membrane protein</topology>
        <orientation evidence="1 15">Cytoplasmic side</orientation>
    </subcellularLocation>
</comment>
<evidence type="ECO:0000256" key="9">
    <source>
        <dbReference type="ARBA" id="ARBA00022777"/>
    </source>
</evidence>
<evidence type="ECO:0000313" key="17">
    <source>
        <dbReference type="Proteomes" id="UP000605253"/>
    </source>
</evidence>
<dbReference type="GO" id="GO:0005886">
    <property type="term" value="C:plasma membrane"/>
    <property type="evidence" value="ECO:0007669"/>
    <property type="project" value="UniProtKB-SubCell"/>
</dbReference>